<dbReference type="SUPFAM" id="SSF56935">
    <property type="entry name" value="Porins"/>
    <property type="match status" value="1"/>
</dbReference>
<evidence type="ECO:0000256" key="6">
    <source>
        <dbReference type="ARBA" id="ARBA00023077"/>
    </source>
</evidence>
<dbReference type="Gene3D" id="2.170.130.10">
    <property type="entry name" value="TonB-dependent receptor, plug domain"/>
    <property type="match status" value="1"/>
</dbReference>
<accession>A0ABW9S2N3</accession>
<dbReference type="Gene3D" id="2.40.128.130">
    <property type="entry name" value="Autotransporter beta-domain"/>
    <property type="match status" value="1"/>
</dbReference>
<keyword evidence="7 10" id="KW-0472">Membrane</keyword>
<dbReference type="CDD" id="cd01347">
    <property type="entry name" value="ligand_gated_channel"/>
    <property type="match status" value="1"/>
</dbReference>
<evidence type="ECO:0000256" key="9">
    <source>
        <dbReference type="ARBA" id="ARBA00023237"/>
    </source>
</evidence>
<keyword evidence="6 11" id="KW-0798">TonB box</keyword>
<feature type="domain" description="Autotransporter" evidence="12">
    <location>
        <begin position="623"/>
        <end position="897"/>
    </location>
</feature>
<gene>
    <name evidence="13" type="ORF">GMD18_06190</name>
</gene>
<dbReference type="Gene3D" id="2.40.170.20">
    <property type="entry name" value="TonB-dependent receptor, beta-barrel domain"/>
    <property type="match status" value="1"/>
</dbReference>
<evidence type="ECO:0000313" key="13">
    <source>
        <dbReference type="EMBL" id="MTU03982.1"/>
    </source>
</evidence>
<dbReference type="InterPro" id="IPR036942">
    <property type="entry name" value="Beta-barrel_TonB_sf"/>
</dbReference>
<keyword evidence="4 10" id="KW-0812">Transmembrane</keyword>
<dbReference type="PANTHER" id="PTHR30069">
    <property type="entry name" value="TONB-DEPENDENT OUTER MEMBRANE RECEPTOR"/>
    <property type="match status" value="1"/>
</dbReference>
<evidence type="ECO:0000256" key="4">
    <source>
        <dbReference type="ARBA" id="ARBA00022692"/>
    </source>
</evidence>
<dbReference type="SMART" id="SM00869">
    <property type="entry name" value="Autotransporter"/>
    <property type="match status" value="1"/>
</dbReference>
<dbReference type="PROSITE" id="PS52016">
    <property type="entry name" value="TONB_DEPENDENT_REC_3"/>
    <property type="match status" value="1"/>
</dbReference>
<dbReference type="InterPro" id="IPR006315">
    <property type="entry name" value="OM_autotransptr_brl_dom"/>
</dbReference>
<keyword evidence="9 10" id="KW-0998">Cell outer membrane</keyword>
<dbReference type="InterPro" id="IPR005546">
    <property type="entry name" value="Autotransporte_beta"/>
</dbReference>
<evidence type="ECO:0000313" key="14">
    <source>
        <dbReference type="Proteomes" id="UP000443070"/>
    </source>
</evidence>
<evidence type="ECO:0000256" key="5">
    <source>
        <dbReference type="ARBA" id="ARBA00022729"/>
    </source>
</evidence>
<protein>
    <submittedName>
        <fullName evidence="13">Autotransporter outer membrane beta-barrel domain-containing protein</fullName>
    </submittedName>
</protein>
<sequence>MCVCISGGDICWAADVSGNGETYGNNLSKDAIHGAVYDDSKIFVSYEKGDLIPTKTSNYVTPQVSVWSRKTVLKIEGGNEIVLSTAASGAKPQDWAGALGLAKIVIGSSDGSEKDVSEFTKTTDMATYLNDTYWKNPDYAEEISNALTSVNWKDEKVLDAIRTKLDFEKIKQDSGVGDSWDPERIKAILLTKIQSGVGGSMGFNIESLERAIYEALKEAIPGFGEIDSSYLSNMPQIYGYDDRGNKVLLELNGLKFASTTVSVNNDVDNYYTYDNQSVGADTVWRPMDRLEETKSGIIDSNYTINKVFSVDKNGNLVLGPADGVTGTGQLDINPDFSNTTDATEYGQATTINVKDLDVATGGVVDLAYVNTKGRDPLVNHMLPQDGYPWTKYTGYYVYDSYENMYGEIAYKSRKLNRYLFADTANLADGAIFRLGLYGRKNNNDSDTVDITNNIWGIADDTNDAVYIGNAVAVNKNGTDPNKIYVQLGWVPGVGTEIAGVGKIEADAWNKGNNRPVVVGILEGAENFEVEGQKTIADGIFSDYEIDVKIDKDENYFTDPTDENNKKGTAWYISEYSFQDTGSVAESGKSAADNAMISNNLWKANYLNMFSRTSKLHRDGYLGEADEKENLWIQANHGKFKNASAYGRSVSQSYNGYSIGYDKLLGKGYWDGRSYVGFFVNKTDGNSNTLTGSGDQDSMGIGVYTTWVGDKGHYLDVGITAAKLKNDFNLQANQGNGATGRVSGDLSTWGYGIGAQYGYQKTYSNGLFWEPYVNLFLGHVDETEYKLSNNLGVKQKGYDTVTGKYGLNFGKMLGEKGSVYAGIAAVQEYGGNGQVIQHYGGRERSLDKHNGTDTYAEFTVGSNLKISPTGTVNLNFVKTAGSDVGSEWNINGGANWTWGGFYGRNKKGAVQKLASQAEIASDADVILESAGKFEDTTVYKKSGHTPTVVIGGNNAADSAAVYSAGEEEAAEVNFGGTLAEGNIEEGFVLPEVTVSSARPDWEKKLSPGQVTVIKTEEFQGEQKDLPELLERVPGLFVQRISGTGHYTVARVRGSTAAQVNVYVDGVLMNLNGESGVNLSTIPVDNVERVEVYRGYVPARFSGSPLGGVINIVTKKPTEMSGMVSQGMKSYGGYTGNYQLNMPLGTGSLLATYQRDIWKGDFDVDLYNNDKYVDTINRRSNDYQNNNGMLKWQDEHWMTKFSWKDMHEGIPRSLDRYVIGSGSSWNEGYIDDLHKGYYDAEQNINQKEFQIGRQDTVGNLDWGWRINYIDSKKDYRNLGRLKKAHEEGKDDERYYNEGAGERWSKYHSKKWDTNLNAALKMGDNHLLEFNGNFQYEKMDANGSFWDTGYYKADGNLHKLLTEYNNSEYHFTLQDTITLNSDGDFKLTPIFRADKVEMETLGDADASWKWSGGAALQKNITDSLSFKTTWGTYNRHPNFYEIFGDGANMMPNDNAGTFFDIADRGTWESGTQFDFSLNWQGKMLKSDSDIILTWFQRKSKNQMALWAPLVPNAPMTYFPMDEGEVHGVEIGALFKWNRIDLNIAGTWQKAEYSGGKMGNIFNGMKSTISYTPEWVWNVRLNYLFPGDKLNVFAEYNYIDKQLVNYSGDNDISTANYLQQLSTLDLGLKYKFDKNWRLTAGVNDIFDAGHDQRLMNYGTVGSSGSTGYTHKCSTPTYPAAGRMYYTTVEYSF</sequence>
<evidence type="ECO:0000256" key="1">
    <source>
        <dbReference type="ARBA" id="ARBA00004571"/>
    </source>
</evidence>
<keyword evidence="2 10" id="KW-0813">Transport</keyword>
<dbReference type="InterPro" id="IPR037066">
    <property type="entry name" value="Plug_dom_sf"/>
</dbReference>
<dbReference type="SUPFAM" id="SSF103515">
    <property type="entry name" value="Autotransporter"/>
    <property type="match status" value="1"/>
</dbReference>
<evidence type="ECO:0000256" key="11">
    <source>
        <dbReference type="RuleBase" id="RU003357"/>
    </source>
</evidence>
<dbReference type="InterPro" id="IPR039426">
    <property type="entry name" value="TonB-dep_rcpt-like"/>
</dbReference>
<evidence type="ECO:0000256" key="2">
    <source>
        <dbReference type="ARBA" id="ARBA00022448"/>
    </source>
</evidence>
<dbReference type="Pfam" id="PF00593">
    <property type="entry name" value="TonB_dep_Rec_b-barrel"/>
    <property type="match status" value="1"/>
</dbReference>
<evidence type="ECO:0000256" key="10">
    <source>
        <dbReference type="PROSITE-ProRule" id="PRU01360"/>
    </source>
</evidence>
<dbReference type="PROSITE" id="PS51208">
    <property type="entry name" value="AUTOTRANSPORTER"/>
    <property type="match status" value="1"/>
</dbReference>
<dbReference type="InterPro" id="IPR036709">
    <property type="entry name" value="Autotransporte_beta_dom_sf"/>
</dbReference>
<reference evidence="13 14" key="1">
    <citation type="journal article" date="2019" name="Nat. Med.">
        <title>A library of human gut bacterial isolates paired with longitudinal multiomics data enables mechanistic microbiome research.</title>
        <authorList>
            <person name="Poyet M."/>
            <person name="Groussin M."/>
            <person name="Gibbons S.M."/>
            <person name="Avila-Pacheco J."/>
            <person name="Jiang X."/>
            <person name="Kearney S.M."/>
            <person name="Perrotta A.R."/>
            <person name="Berdy B."/>
            <person name="Zhao S."/>
            <person name="Lieberman T.D."/>
            <person name="Swanson P.K."/>
            <person name="Smith M."/>
            <person name="Roesemann S."/>
            <person name="Alexander J.E."/>
            <person name="Rich S.A."/>
            <person name="Livny J."/>
            <person name="Vlamakis H."/>
            <person name="Clish C."/>
            <person name="Bullock K."/>
            <person name="Deik A."/>
            <person name="Scott J."/>
            <person name="Pierce K.A."/>
            <person name="Xavier R.J."/>
            <person name="Alm E.J."/>
        </authorList>
    </citation>
    <scope>NUCLEOTIDE SEQUENCE [LARGE SCALE GENOMIC DNA]</scope>
    <source>
        <strain evidence="13 14">BIOML-A3</strain>
    </source>
</reference>
<proteinExistence type="inferred from homology"/>
<organism evidence="13 14">
    <name type="scientific">Phascolarctobacterium faecium</name>
    <dbReference type="NCBI Taxonomy" id="33025"/>
    <lineage>
        <taxon>Bacteria</taxon>
        <taxon>Bacillati</taxon>
        <taxon>Bacillota</taxon>
        <taxon>Negativicutes</taxon>
        <taxon>Acidaminococcales</taxon>
        <taxon>Acidaminococcaceae</taxon>
        <taxon>Phascolarctobacterium</taxon>
    </lineage>
</organism>
<evidence type="ECO:0000256" key="8">
    <source>
        <dbReference type="ARBA" id="ARBA00023170"/>
    </source>
</evidence>
<evidence type="ECO:0000256" key="3">
    <source>
        <dbReference type="ARBA" id="ARBA00022452"/>
    </source>
</evidence>
<keyword evidence="3 10" id="KW-1134">Transmembrane beta strand</keyword>
<comment type="similarity">
    <text evidence="10 11">Belongs to the TonB-dependent receptor family.</text>
</comment>
<dbReference type="NCBIfam" id="TIGR01414">
    <property type="entry name" value="autotrans_barl"/>
    <property type="match status" value="1"/>
</dbReference>
<evidence type="ECO:0000259" key="12">
    <source>
        <dbReference type="PROSITE" id="PS51208"/>
    </source>
</evidence>
<dbReference type="Pfam" id="PF03797">
    <property type="entry name" value="Autotransporter"/>
    <property type="match status" value="1"/>
</dbReference>
<keyword evidence="8" id="KW-0675">Receptor</keyword>
<comment type="subcellular location">
    <subcellularLocation>
        <location evidence="1 10">Cell outer membrane</location>
        <topology evidence="1 10">Multi-pass membrane protein</topology>
    </subcellularLocation>
</comment>
<name>A0ABW9S2N3_9FIRM</name>
<dbReference type="PANTHER" id="PTHR30069:SF29">
    <property type="entry name" value="HEMOGLOBIN AND HEMOGLOBIN-HAPTOGLOBIN-BINDING PROTEIN 1-RELATED"/>
    <property type="match status" value="1"/>
</dbReference>
<dbReference type="Pfam" id="PF07715">
    <property type="entry name" value="Plug"/>
    <property type="match status" value="1"/>
</dbReference>
<comment type="caution">
    <text evidence="13">The sequence shown here is derived from an EMBL/GenBank/DDBJ whole genome shotgun (WGS) entry which is preliminary data.</text>
</comment>
<keyword evidence="14" id="KW-1185">Reference proteome</keyword>
<keyword evidence="5" id="KW-0732">Signal</keyword>
<evidence type="ECO:0000256" key="7">
    <source>
        <dbReference type="ARBA" id="ARBA00023136"/>
    </source>
</evidence>
<dbReference type="Proteomes" id="UP000443070">
    <property type="component" value="Unassembled WGS sequence"/>
</dbReference>
<dbReference type="EMBL" id="WNBW01000003">
    <property type="protein sequence ID" value="MTU03982.1"/>
    <property type="molecule type" value="Genomic_DNA"/>
</dbReference>
<dbReference type="InterPro" id="IPR012910">
    <property type="entry name" value="Plug_dom"/>
</dbReference>
<dbReference type="InterPro" id="IPR000531">
    <property type="entry name" value="Beta-barrel_TonB"/>
</dbReference>